<name>A0ACC3NS62_9PEZI</name>
<proteinExistence type="predicted"/>
<protein>
    <submittedName>
        <fullName evidence="1">Uncharacterized protein</fullName>
    </submittedName>
</protein>
<sequence>MPRTLPWLTEVATKKASKKVKSSSSPAPKRQRGSSPEDLVNSDLDDLAPSSPKRKPKRRADRTPSTSPLPAPPDVEYMREGYDADDIYRMVEDEFYITAKKYTQHIHHAEYARLKRLARSRGAGTLQSISRGTDGRTEQSTELKLRLEADAKAKKQKAGLKGMHSDDESSGDEDDYMNDPQLAGLMTGEELMGRDLTGLAKAKSNTRAAAGFDQSPRNVERFRDALADSSKVPVEASSSKRGKPFSNEVYSSAEDDDDDLDTAPPVRQARPASVQTQKRETAPSNRNERNSRTTNRTTARATGIFKQFAKAPQDDHHDDPIGFKRTDGDGVGTNRKQPSTILPSSCSNGEMKGNTFSTPSSSSAQQFLAQRRADKERKQRDAQPKAQKAPPASPSDGMVQQGSHVTSPPNSSKDFLAQRRAAKERKEREEKRKARSADDIPTFMF</sequence>
<organism evidence="1 2">
    <name type="scientific">Vermiconidia calcicola</name>
    <dbReference type="NCBI Taxonomy" id="1690605"/>
    <lineage>
        <taxon>Eukaryota</taxon>
        <taxon>Fungi</taxon>
        <taxon>Dikarya</taxon>
        <taxon>Ascomycota</taxon>
        <taxon>Pezizomycotina</taxon>
        <taxon>Dothideomycetes</taxon>
        <taxon>Dothideomycetidae</taxon>
        <taxon>Mycosphaerellales</taxon>
        <taxon>Extremaceae</taxon>
        <taxon>Vermiconidia</taxon>
    </lineage>
</organism>
<comment type="caution">
    <text evidence="1">The sequence shown here is derived from an EMBL/GenBank/DDBJ whole genome shotgun (WGS) entry which is preliminary data.</text>
</comment>
<dbReference type="EMBL" id="JAUTXU010000018">
    <property type="protein sequence ID" value="KAK3721310.1"/>
    <property type="molecule type" value="Genomic_DNA"/>
</dbReference>
<keyword evidence="2" id="KW-1185">Reference proteome</keyword>
<reference evidence="1" key="1">
    <citation type="submission" date="2023-07" db="EMBL/GenBank/DDBJ databases">
        <title>Black Yeasts Isolated from many extreme environments.</title>
        <authorList>
            <person name="Coleine C."/>
            <person name="Stajich J.E."/>
            <person name="Selbmann L."/>
        </authorList>
    </citation>
    <scope>NUCLEOTIDE SEQUENCE</scope>
    <source>
        <strain evidence="1">CCFEE 5714</strain>
    </source>
</reference>
<evidence type="ECO:0000313" key="1">
    <source>
        <dbReference type="EMBL" id="KAK3721310.1"/>
    </source>
</evidence>
<dbReference type="Proteomes" id="UP001281147">
    <property type="component" value="Unassembled WGS sequence"/>
</dbReference>
<gene>
    <name evidence="1" type="ORF">LTR37_003186</name>
</gene>
<accession>A0ACC3NS62</accession>
<evidence type="ECO:0000313" key="2">
    <source>
        <dbReference type="Proteomes" id="UP001281147"/>
    </source>
</evidence>